<evidence type="ECO:0000259" key="2">
    <source>
        <dbReference type="Pfam" id="PF01261"/>
    </source>
</evidence>
<proteinExistence type="predicted"/>
<dbReference type="InterPro" id="IPR050312">
    <property type="entry name" value="IolE/XylAMocC-like"/>
</dbReference>
<keyword evidence="1" id="KW-0119">Carbohydrate metabolism</keyword>
<dbReference type="GO" id="GO:0016853">
    <property type="term" value="F:isomerase activity"/>
    <property type="evidence" value="ECO:0007669"/>
    <property type="project" value="UniProtKB-KW"/>
</dbReference>
<reference evidence="4" key="1">
    <citation type="journal article" date="2019" name="Int. J. Syst. Evol. Microbiol.">
        <title>The Global Catalogue of Microorganisms (GCM) 10K type strain sequencing project: providing services to taxonomists for standard genome sequencing and annotation.</title>
        <authorList>
            <consortium name="The Broad Institute Genomics Platform"/>
            <consortium name="The Broad Institute Genome Sequencing Center for Infectious Disease"/>
            <person name="Wu L."/>
            <person name="Ma J."/>
        </authorList>
    </citation>
    <scope>NUCLEOTIDE SEQUENCE [LARGE SCALE GENOMIC DNA]</scope>
    <source>
        <strain evidence="4">JCM 15628</strain>
    </source>
</reference>
<accession>A0ABP5E7S4</accession>
<dbReference type="Pfam" id="PF01261">
    <property type="entry name" value="AP_endonuc_2"/>
    <property type="match status" value="1"/>
</dbReference>
<feature type="domain" description="Xylose isomerase-like TIM barrel" evidence="2">
    <location>
        <begin position="27"/>
        <end position="258"/>
    </location>
</feature>
<evidence type="ECO:0000256" key="1">
    <source>
        <dbReference type="ARBA" id="ARBA00023277"/>
    </source>
</evidence>
<comment type="caution">
    <text evidence="3">The sequence shown here is derived from an EMBL/GenBank/DDBJ whole genome shotgun (WGS) entry which is preliminary data.</text>
</comment>
<organism evidence="3 4">
    <name type="scientific">Terrabacter lapilli</name>
    <dbReference type="NCBI Taxonomy" id="436231"/>
    <lineage>
        <taxon>Bacteria</taxon>
        <taxon>Bacillati</taxon>
        <taxon>Actinomycetota</taxon>
        <taxon>Actinomycetes</taxon>
        <taxon>Micrococcales</taxon>
        <taxon>Intrasporangiaceae</taxon>
        <taxon>Terrabacter</taxon>
    </lineage>
</organism>
<protein>
    <submittedName>
        <fullName evidence="3">Sugar phosphate isomerase/epimerase</fullName>
    </submittedName>
</protein>
<dbReference type="EMBL" id="BAAAPU010000011">
    <property type="protein sequence ID" value="GAA1993030.1"/>
    <property type="molecule type" value="Genomic_DNA"/>
</dbReference>
<dbReference type="InterPro" id="IPR036237">
    <property type="entry name" value="Xyl_isomerase-like_sf"/>
</dbReference>
<name>A0ABP5E7S4_9MICO</name>
<evidence type="ECO:0000313" key="3">
    <source>
        <dbReference type="EMBL" id="GAA1993030.1"/>
    </source>
</evidence>
<keyword evidence="4" id="KW-1185">Reference proteome</keyword>
<dbReference type="Gene3D" id="3.20.20.150">
    <property type="entry name" value="Divalent-metal-dependent TIM barrel enzymes"/>
    <property type="match status" value="1"/>
</dbReference>
<dbReference type="PANTHER" id="PTHR12110">
    <property type="entry name" value="HYDROXYPYRUVATE ISOMERASE"/>
    <property type="match status" value="1"/>
</dbReference>
<evidence type="ECO:0000313" key="4">
    <source>
        <dbReference type="Proteomes" id="UP001500013"/>
    </source>
</evidence>
<dbReference type="Proteomes" id="UP001500013">
    <property type="component" value="Unassembled WGS sequence"/>
</dbReference>
<dbReference type="InterPro" id="IPR013022">
    <property type="entry name" value="Xyl_isomerase-like_TIM-brl"/>
</dbReference>
<dbReference type="SUPFAM" id="SSF51658">
    <property type="entry name" value="Xylose isomerase-like"/>
    <property type="match status" value="1"/>
</dbReference>
<sequence>MAQNGRMSIRVGLSTASLYPDNAATAFATADRLGYDAVEVMVWTDPVTQEAGALRALSELHELPIASVHAPTLLLTQRVWGTDPWGKVDRSIDLAREVGAGTVVLHPPFRWQREYAAGFVEGVARRERESGLRLAVENMYPWRTARREVMAYLPHWDPVGQPYDNVTLDLSHTATAGADALAMAQQLGTRLAHLHLTDGLGSFLDEHLVPGRGTQPCAAVLEHLADSGWDGEVVVEVSTRKVGKDQREVDLAEALAFARLGLVPTRGTSRI</sequence>
<gene>
    <name evidence="3" type="ORF">GCM10009817_39100</name>
</gene>
<dbReference type="PANTHER" id="PTHR12110:SF47">
    <property type="match status" value="1"/>
</dbReference>
<keyword evidence="3" id="KW-0413">Isomerase</keyword>